<dbReference type="EMBL" id="JBHTJF010000043">
    <property type="protein sequence ID" value="MFD0944616.1"/>
    <property type="molecule type" value="Genomic_DNA"/>
</dbReference>
<dbReference type="Proteomes" id="UP001596976">
    <property type="component" value="Unassembled WGS sequence"/>
</dbReference>
<gene>
    <name evidence="1" type="ORF">ACFQ0V_12775</name>
</gene>
<organism evidence="1 2">
    <name type="scientific">Savagea faecisuis</name>
    <dbReference type="NCBI Taxonomy" id="1274803"/>
    <lineage>
        <taxon>Bacteria</taxon>
        <taxon>Bacillati</taxon>
        <taxon>Bacillota</taxon>
        <taxon>Bacilli</taxon>
        <taxon>Bacillales</taxon>
        <taxon>Caryophanaceae</taxon>
        <taxon>Savagea</taxon>
    </lineage>
</organism>
<reference evidence="2" key="1">
    <citation type="journal article" date="2019" name="Int. J. Syst. Evol. Microbiol.">
        <title>The Global Catalogue of Microorganisms (GCM) 10K type strain sequencing project: providing services to taxonomists for standard genome sequencing and annotation.</title>
        <authorList>
            <consortium name="The Broad Institute Genomics Platform"/>
            <consortium name="The Broad Institute Genome Sequencing Center for Infectious Disease"/>
            <person name="Wu L."/>
            <person name="Ma J."/>
        </authorList>
    </citation>
    <scope>NUCLEOTIDE SEQUENCE [LARGE SCALE GENOMIC DNA]</scope>
    <source>
        <strain evidence="2">CCUG 63563</strain>
    </source>
</reference>
<protein>
    <submittedName>
        <fullName evidence="1">Competence protein ComK</fullName>
    </submittedName>
</protein>
<proteinExistence type="predicted"/>
<comment type="caution">
    <text evidence="1">The sequence shown here is derived from an EMBL/GenBank/DDBJ whole genome shotgun (WGS) entry which is preliminary data.</text>
</comment>
<dbReference type="InterPro" id="IPR010461">
    <property type="entry name" value="ComK"/>
</dbReference>
<accession>A0ABW3H4M9</accession>
<evidence type="ECO:0000313" key="1">
    <source>
        <dbReference type="EMBL" id="MFD0944616.1"/>
    </source>
</evidence>
<name>A0ABW3H4M9_9BACL</name>
<dbReference type="Pfam" id="PF06338">
    <property type="entry name" value="ComK"/>
    <property type="match status" value="1"/>
</dbReference>
<dbReference type="RefSeq" id="WP_381014302.1">
    <property type="nucleotide sequence ID" value="NZ_JBHTJF010000043.1"/>
</dbReference>
<keyword evidence="2" id="KW-1185">Reference proteome</keyword>
<evidence type="ECO:0000313" key="2">
    <source>
        <dbReference type="Proteomes" id="UP001596976"/>
    </source>
</evidence>
<sequence length="163" mass="18869">MYTILSQTIALLPKYDREADELHTCVIEMYQSFTVPYSPTQIVKKHIRKYAGSYDAHQQRTMKYLGETKMVPIACPTPAGFEVAFTPTHAATNPKVAWFAPVHVLRFDHKNKKVYTKHGTNFALPISEDTYNRQFVKGITLQHMLSNRKQFLLQYKSSKKQKN</sequence>